<dbReference type="Proteomes" id="UP000198211">
    <property type="component" value="Unassembled WGS sequence"/>
</dbReference>
<organism evidence="2 3">
    <name type="scientific">Phytophthora megakarya</name>
    <dbReference type="NCBI Taxonomy" id="4795"/>
    <lineage>
        <taxon>Eukaryota</taxon>
        <taxon>Sar</taxon>
        <taxon>Stramenopiles</taxon>
        <taxon>Oomycota</taxon>
        <taxon>Peronosporomycetes</taxon>
        <taxon>Peronosporales</taxon>
        <taxon>Peronosporaceae</taxon>
        <taxon>Phytophthora</taxon>
    </lineage>
</organism>
<comment type="caution">
    <text evidence="2">The sequence shown here is derived from an EMBL/GenBank/DDBJ whole genome shotgun (WGS) entry which is preliminary data.</text>
</comment>
<feature type="region of interest" description="Disordered" evidence="1">
    <location>
        <begin position="1"/>
        <end position="104"/>
    </location>
</feature>
<dbReference type="EMBL" id="NBNE01001541">
    <property type="protein sequence ID" value="OWZ13592.1"/>
    <property type="molecule type" value="Genomic_DNA"/>
</dbReference>
<feature type="compositionally biased region" description="Basic and acidic residues" evidence="1">
    <location>
        <begin position="1"/>
        <end position="14"/>
    </location>
</feature>
<keyword evidence="3" id="KW-1185">Reference proteome</keyword>
<feature type="compositionally biased region" description="Basic and acidic residues" evidence="1">
    <location>
        <begin position="76"/>
        <end position="85"/>
    </location>
</feature>
<proteinExistence type="predicted"/>
<reference evidence="3" key="1">
    <citation type="submission" date="2017-03" db="EMBL/GenBank/DDBJ databases">
        <title>Phytopthora megakarya and P. palmivora, two closely related causual agents of cacao black pod achieved similar genome size and gene model numbers by different mechanisms.</title>
        <authorList>
            <person name="Ali S."/>
            <person name="Shao J."/>
            <person name="Larry D.J."/>
            <person name="Kronmiller B."/>
            <person name="Shen D."/>
            <person name="Strem M.D."/>
            <person name="Melnick R.L."/>
            <person name="Guiltinan M.J."/>
            <person name="Tyler B.M."/>
            <person name="Meinhardt L.W."/>
            <person name="Bailey B.A."/>
        </authorList>
    </citation>
    <scope>NUCLEOTIDE SEQUENCE [LARGE SCALE GENOMIC DNA]</scope>
    <source>
        <strain evidence="3">zdho120</strain>
    </source>
</reference>
<dbReference type="AlphaFoldDB" id="A0A225W7N2"/>
<protein>
    <submittedName>
        <fullName evidence="2">Uncharacterized protein</fullName>
    </submittedName>
</protein>
<gene>
    <name evidence="2" type="ORF">PHMEG_00013053</name>
</gene>
<feature type="compositionally biased region" description="Basic and acidic residues" evidence="1">
    <location>
        <begin position="34"/>
        <end position="69"/>
    </location>
</feature>
<accession>A0A225W7N2</accession>
<name>A0A225W7N2_9STRA</name>
<evidence type="ECO:0000313" key="2">
    <source>
        <dbReference type="EMBL" id="OWZ13592.1"/>
    </source>
</evidence>
<evidence type="ECO:0000256" key="1">
    <source>
        <dbReference type="SAM" id="MobiDB-lite"/>
    </source>
</evidence>
<evidence type="ECO:0000313" key="3">
    <source>
        <dbReference type="Proteomes" id="UP000198211"/>
    </source>
</evidence>
<sequence>MEEKDSEVKEKEATQEAIGAKGDETLNKATGADTDQREWKPVRQNVAERHRELPMKEKSVARRPEEHKPSNKRFPRKADPIRAESTKGPGRGKTPQKGMDSGDGHVVFDQLRQYVRGGAPAEYVTHTAVKLGRLAKDRRYQAYLKLMPTEEEQHRE</sequence>